<dbReference type="EMBL" id="JBCHKQ010000007">
    <property type="protein sequence ID" value="MEM5948944.1"/>
    <property type="molecule type" value="Genomic_DNA"/>
</dbReference>
<dbReference type="SUPFAM" id="SSF52540">
    <property type="entry name" value="P-loop containing nucleoside triphosphate hydrolases"/>
    <property type="match status" value="1"/>
</dbReference>
<dbReference type="Gene3D" id="3.40.50.300">
    <property type="entry name" value="P-loop containing nucleotide triphosphate hydrolases"/>
    <property type="match status" value="1"/>
</dbReference>
<evidence type="ECO:0000259" key="2">
    <source>
        <dbReference type="Pfam" id="PF10088"/>
    </source>
</evidence>
<gene>
    <name evidence="3" type="ORF">WKV44_10375</name>
</gene>
<evidence type="ECO:0000313" key="3">
    <source>
        <dbReference type="EMBL" id="MEM5948944.1"/>
    </source>
</evidence>
<dbReference type="RefSeq" id="WP_420070397.1">
    <property type="nucleotide sequence ID" value="NZ_JBCHKQ010000007.1"/>
</dbReference>
<feature type="coiled-coil region" evidence="1">
    <location>
        <begin position="196"/>
        <end position="267"/>
    </location>
</feature>
<accession>A0ABU9UEH1</accession>
<comment type="caution">
    <text evidence="3">The sequence shown here is derived from an EMBL/GenBank/DDBJ whole genome shotgun (WGS) entry which is preliminary data.</text>
</comment>
<dbReference type="InterPro" id="IPR027417">
    <property type="entry name" value="P-loop_NTPase"/>
</dbReference>
<organism evidence="3 4">
    <name type="scientific">Rarispira pelagica</name>
    <dbReference type="NCBI Taxonomy" id="3141764"/>
    <lineage>
        <taxon>Bacteria</taxon>
        <taxon>Pseudomonadati</taxon>
        <taxon>Spirochaetota</taxon>
        <taxon>Spirochaetia</taxon>
        <taxon>Winmispirales</taxon>
        <taxon>Winmispiraceae</taxon>
        <taxon>Rarispira</taxon>
    </lineage>
</organism>
<keyword evidence="1" id="KW-0175">Coiled coil</keyword>
<keyword evidence="4" id="KW-1185">Reference proteome</keyword>
<proteinExistence type="predicted"/>
<sequence>MIIDETKTSDRKESGNNVGKTTVLRLIDFCLGGKGENIYKDPEFKEKGSNTIIENFLKNNNVIITLVLKEDLELEASNEIVIRRNFLSSKNKIQEINGERFNNKDFLKKLKELIFNSKSPKPTFRQIIAKNIRDEKSRLINTIKVLHPTTKHEEYEALYFFWLGIPIDEAERKQQLHSLIKIEEDLQRRLKKEYTLSQIEQSLIIINRNIEQLEKKKAQFNLNEDYESDLEKLNHIKAKINRLSTQISQLELRKDLILESKVELEEEIANIDVEQIKYLYSEAKILVPDLQKSFEDTLKFHNEMLIEKKNYITKELPGIENQIKNINQEIKSLISQEKKLSELLQKSGALEELEKIVLELNKYYEQKGNLEEQKRLWNQTISNIEKYKGELNSIDKNITSKEDLLNERITIFNKYFSSISQKLYGEQFVLSYDKNEKGFELNISTISGNPGTGKKKGQIAAFDLAYIQFADELGINCLHFILHDQIENVHDNQITSLLNEIVSNINCQYVLPVLRDKLPEDVDVDKYRILSLSQKEKLFKI</sequence>
<dbReference type="InterPro" id="IPR018760">
    <property type="entry name" value="DUF2326"/>
</dbReference>
<feature type="domain" description="DUF2326" evidence="2">
    <location>
        <begin position="419"/>
        <end position="541"/>
    </location>
</feature>
<dbReference type="Pfam" id="PF10088">
    <property type="entry name" value="DUF2326"/>
    <property type="match status" value="1"/>
</dbReference>
<evidence type="ECO:0000256" key="1">
    <source>
        <dbReference type="SAM" id="Coils"/>
    </source>
</evidence>
<protein>
    <submittedName>
        <fullName evidence="3">DUF2326 domain-containing protein</fullName>
    </submittedName>
</protein>
<feature type="coiled-coil region" evidence="1">
    <location>
        <begin position="316"/>
        <end position="373"/>
    </location>
</feature>
<dbReference type="Proteomes" id="UP001466331">
    <property type="component" value="Unassembled WGS sequence"/>
</dbReference>
<reference evidence="3 4" key="1">
    <citation type="submission" date="2024-03" db="EMBL/GenBank/DDBJ databases">
        <title>Ignisphaera cupida sp. nov., a hyperthermophilic hydrolytic archaeon from a hot spring of Kamchatka, and proposal of Ignisphaeraceae fam. nov.</title>
        <authorList>
            <person name="Podosokorskaya O.A."/>
            <person name="Elcheninov A.G."/>
            <person name="Maltseva A.I."/>
            <person name="Zayulina K.S."/>
            <person name="Novikov A."/>
            <person name="Merkel A.Y."/>
        </authorList>
    </citation>
    <scope>NUCLEOTIDE SEQUENCE [LARGE SCALE GENOMIC DNA]</scope>
    <source>
        <strain evidence="3 4">38H-sp</strain>
    </source>
</reference>
<evidence type="ECO:0000313" key="4">
    <source>
        <dbReference type="Proteomes" id="UP001466331"/>
    </source>
</evidence>
<name>A0ABU9UEH1_9SPIR</name>